<accession>A0A0C3H8Q8</accession>
<gene>
    <name evidence="1" type="ORF">OIDMADRAFT_57110</name>
</gene>
<proteinExistence type="predicted"/>
<reference evidence="1 2" key="1">
    <citation type="submission" date="2014-04" db="EMBL/GenBank/DDBJ databases">
        <authorList>
            <consortium name="DOE Joint Genome Institute"/>
            <person name="Kuo A."/>
            <person name="Martino E."/>
            <person name="Perotto S."/>
            <person name="Kohler A."/>
            <person name="Nagy L.G."/>
            <person name="Floudas D."/>
            <person name="Copeland A."/>
            <person name="Barry K.W."/>
            <person name="Cichocki N."/>
            <person name="Veneault-Fourrey C."/>
            <person name="LaButti K."/>
            <person name="Lindquist E.A."/>
            <person name="Lipzen A."/>
            <person name="Lundell T."/>
            <person name="Morin E."/>
            <person name="Murat C."/>
            <person name="Sun H."/>
            <person name="Tunlid A."/>
            <person name="Henrissat B."/>
            <person name="Grigoriev I.V."/>
            <person name="Hibbett D.S."/>
            <person name="Martin F."/>
            <person name="Nordberg H.P."/>
            <person name="Cantor M.N."/>
            <person name="Hua S.X."/>
        </authorList>
    </citation>
    <scope>NUCLEOTIDE SEQUENCE [LARGE SCALE GENOMIC DNA]</scope>
    <source>
        <strain evidence="1 2">Zn</strain>
    </source>
</reference>
<evidence type="ECO:0000313" key="2">
    <source>
        <dbReference type="Proteomes" id="UP000054321"/>
    </source>
</evidence>
<dbReference type="Gene3D" id="3.30.70.100">
    <property type="match status" value="1"/>
</dbReference>
<dbReference type="EMBL" id="KN832880">
    <property type="protein sequence ID" value="KIM98766.1"/>
    <property type="molecule type" value="Genomic_DNA"/>
</dbReference>
<dbReference type="OrthoDB" id="3830579at2759"/>
<name>A0A0C3H8Q8_OIDMZ</name>
<sequence>MHSTSFTSFQSHLDCVIHGVSQSLYTSLAPYKHPRVFQAELTEIVIFSSFTSSFVDRFAAFSSTIEHADGCTGIAKAFATNGVKDGENEHNGTEDLYIAVIGWTDLGAHQRAMETKAFTENVPLIEDSAKDITMYHVKLEIV</sequence>
<dbReference type="InParanoid" id="A0A0C3H8Q8"/>
<protein>
    <recommendedName>
        <fullName evidence="3">ABM domain-containing protein</fullName>
    </recommendedName>
</protein>
<dbReference type="Proteomes" id="UP000054321">
    <property type="component" value="Unassembled WGS sequence"/>
</dbReference>
<dbReference type="AlphaFoldDB" id="A0A0C3H8Q8"/>
<reference evidence="2" key="2">
    <citation type="submission" date="2015-01" db="EMBL/GenBank/DDBJ databases">
        <title>Evolutionary Origins and Diversification of the Mycorrhizal Mutualists.</title>
        <authorList>
            <consortium name="DOE Joint Genome Institute"/>
            <consortium name="Mycorrhizal Genomics Consortium"/>
            <person name="Kohler A."/>
            <person name="Kuo A."/>
            <person name="Nagy L.G."/>
            <person name="Floudas D."/>
            <person name="Copeland A."/>
            <person name="Barry K.W."/>
            <person name="Cichocki N."/>
            <person name="Veneault-Fourrey C."/>
            <person name="LaButti K."/>
            <person name="Lindquist E.A."/>
            <person name="Lipzen A."/>
            <person name="Lundell T."/>
            <person name="Morin E."/>
            <person name="Murat C."/>
            <person name="Riley R."/>
            <person name="Ohm R."/>
            <person name="Sun H."/>
            <person name="Tunlid A."/>
            <person name="Henrissat B."/>
            <person name="Grigoriev I.V."/>
            <person name="Hibbett D.S."/>
            <person name="Martin F."/>
        </authorList>
    </citation>
    <scope>NUCLEOTIDE SEQUENCE [LARGE SCALE GENOMIC DNA]</scope>
    <source>
        <strain evidence="2">Zn</strain>
    </source>
</reference>
<organism evidence="1 2">
    <name type="scientific">Oidiodendron maius (strain Zn)</name>
    <dbReference type="NCBI Taxonomy" id="913774"/>
    <lineage>
        <taxon>Eukaryota</taxon>
        <taxon>Fungi</taxon>
        <taxon>Dikarya</taxon>
        <taxon>Ascomycota</taxon>
        <taxon>Pezizomycotina</taxon>
        <taxon>Leotiomycetes</taxon>
        <taxon>Leotiomycetes incertae sedis</taxon>
        <taxon>Myxotrichaceae</taxon>
        <taxon>Oidiodendron</taxon>
    </lineage>
</organism>
<keyword evidence="2" id="KW-1185">Reference proteome</keyword>
<evidence type="ECO:0008006" key="3">
    <source>
        <dbReference type="Google" id="ProtNLM"/>
    </source>
</evidence>
<dbReference type="HOGENOM" id="CLU_1816354_0_0_1"/>
<evidence type="ECO:0000313" key="1">
    <source>
        <dbReference type="EMBL" id="KIM98766.1"/>
    </source>
</evidence>